<feature type="signal peptide" evidence="1">
    <location>
        <begin position="1"/>
        <end position="21"/>
    </location>
</feature>
<evidence type="ECO:0000256" key="1">
    <source>
        <dbReference type="SAM" id="SignalP"/>
    </source>
</evidence>
<dbReference type="AlphaFoldDB" id="A0A2M4DIJ7"/>
<sequence length="83" mass="8998">MLSGLVCGVLCLLGKQRTALSMEKHSHATCSVCAGGRALLQRTNTRTEIHLWAGLVWPGPWHGGWLLSFRVLLALTASSRKDA</sequence>
<evidence type="ECO:0000313" key="2">
    <source>
        <dbReference type="EMBL" id="MBW77377.1"/>
    </source>
</evidence>
<dbReference type="EMBL" id="GGFL01013199">
    <property type="protein sequence ID" value="MBW77377.1"/>
    <property type="molecule type" value="Transcribed_RNA"/>
</dbReference>
<proteinExistence type="predicted"/>
<keyword evidence="1" id="KW-0732">Signal</keyword>
<reference evidence="2" key="1">
    <citation type="submission" date="2018-01" db="EMBL/GenBank/DDBJ databases">
        <title>An insight into the sialome of Amazonian anophelines.</title>
        <authorList>
            <person name="Ribeiro J.M."/>
            <person name="Scarpassa V."/>
            <person name="Calvo E."/>
        </authorList>
    </citation>
    <scope>NUCLEOTIDE SEQUENCE</scope>
</reference>
<feature type="chain" id="PRO_5014604419" evidence="1">
    <location>
        <begin position="22"/>
        <end position="83"/>
    </location>
</feature>
<accession>A0A2M4DIJ7</accession>
<organism evidence="2">
    <name type="scientific">Anopheles darlingi</name>
    <name type="common">Mosquito</name>
    <dbReference type="NCBI Taxonomy" id="43151"/>
    <lineage>
        <taxon>Eukaryota</taxon>
        <taxon>Metazoa</taxon>
        <taxon>Ecdysozoa</taxon>
        <taxon>Arthropoda</taxon>
        <taxon>Hexapoda</taxon>
        <taxon>Insecta</taxon>
        <taxon>Pterygota</taxon>
        <taxon>Neoptera</taxon>
        <taxon>Endopterygota</taxon>
        <taxon>Diptera</taxon>
        <taxon>Nematocera</taxon>
        <taxon>Culicoidea</taxon>
        <taxon>Culicidae</taxon>
        <taxon>Anophelinae</taxon>
        <taxon>Anopheles</taxon>
    </lineage>
</organism>
<name>A0A2M4DIJ7_ANODA</name>
<protein>
    <submittedName>
        <fullName evidence="2">Putative secreted protein</fullName>
    </submittedName>
</protein>